<sequence length="238" mass="24716">MMESAGASKRYGRIQALDRVSLRVPAGRVTGLLGPNGAGKSTLLRLALGLDRPDAGWVRIAGRAFTEQPAPARVAGALLDGVGAHPAQSGLAYLRTLALAGRIPAERVAALLEEVGLAQAARRSVGGYSLGMRQRLGIAAALLGRPRLLILDEPTNGLDPEGIAWVHRLLREHTAAGGTAVLSSHHLAEAEASVDHVVLIKDGRVLLDGPKDELAREHGVGSLSELYLAAAAGSGAQR</sequence>
<keyword evidence="3" id="KW-0547">Nucleotide-binding</keyword>
<keyword evidence="7" id="KW-1185">Reference proteome</keyword>
<dbReference type="GO" id="GO:0016887">
    <property type="term" value="F:ATP hydrolysis activity"/>
    <property type="evidence" value="ECO:0007669"/>
    <property type="project" value="InterPro"/>
</dbReference>
<gene>
    <name evidence="6" type="ORF">KDL01_12410</name>
</gene>
<dbReference type="GO" id="GO:0005524">
    <property type="term" value="F:ATP binding"/>
    <property type="evidence" value="ECO:0007669"/>
    <property type="project" value="UniProtKB-KW"/>
</dbReference>
<dbReference type="PROSITE" id="PS00211">
    <property type="entry name" value="ABC_TRANSPORTER_1"/>
    <property type="match status" value="1"/>
</dbReference>
<feature type="domain" description="ABC transporter" evidence="5">
    <location>
        <begin position="2"/>
        <end position="227"/>
    </location>
</feature>
<comment type="similarity">
    <text evidence="1">Belongs to the ABC transporter superfamily.</text>
</comment>
<dbReference type="PANTHER" id="PTHR43335:SF4">
    <property type="entry name" value="ABC TRANSPORTER, ATP-BINDING PROTEIN"/>
    <property type="match status" value="1"/>
</dbReference>
<proteinExistence type="inferred from homology"/>
<dbReference type="InterPro" id="IPR027417">
    <property type="entry name" value="P-loop_NTPase"/>
</dbReference>
<evidence type="ECO:0000313" key="6">
    <source>
        <dbReference type="EMBL" id="MBR7834073.1"/>
    </source>
</evidence>
<protein>
    <submittedName>
        <fullName evidence="6">ATP-binding cassette domain-containing protein</fullName>
    </submittedName>
</protein>
<dbReference type="InterPro" id="IPR003593">
    <property type="entry name" value="AAA+_ATPase"/>
</dbReference>
<comment type="caution">
    <text evidence="6">The sequence shown here is derived from an EMBL/GenBank/DDBJ whole genome shotgun (WGS) entry which is preliminary data.</text>
</comment>
<dbReference type="Gene3D" id="3.40.50.300">
    <property type="entry name" value="P-loop containing nucleotide triphosphate hydrolases"/>
    <property type="match status" value="1"/>
</dbReference>
<dbReference type="PROSITE" id="PS50893">
    <property type="entry name" value="ABC_TRANSPORTER_2"/>
    <property type="match status" value="1"/>
</dbReference>
<name>A0A941IRL9_9ACTN</name>
<dbReference type="EMBL" id="JAGSOG010000047">
    <property type="protein sequence ID" value="MBR7834073.1"/>
    <property type="molecule type" value="Genomic_DNA"/>
</dbReference>
<keyword evidence="4 6" id="KW-0067">ATP-binding</keyword>
<evidence type="ECO:0000256" key="2">
    <source>
        <dbReference type="ARBA" id="ARBA00022448"/>
    </source>
</evidence>
<reference evidence="6" key="1">
    <citation type="submission" date="2021-04" db="EMBL/GenBank/DDBJ databases">
        <title>Genome based classification of Actinospica acidithermotolerans sp. nov., an actinobacterium isolated from an Indonesian hot spring.</title>
        <authorList>
            <person name="Kusuma A.B."/>
            <person name="Putra K.E."/>
            <person name="Nafisah S."/>
            <person name="Loh J."/>
            <person name="Nouioui I."/>
            <person name="Goodfellow M."/>
        </authorList>
    </citation>
    <scope>NUCLEOTIDE SEQUENCE</scope>
    <source>
        <strain evidence="6">CSCA 57</strain>
    </source>
</reference>
<accession>A0A941IRL9</accession>
<dbReference type="InterPro" id="IPR003439">
    <property type="entry name" value="ABC_transporter-like_ATP-bd"/>
</dbReference>
<organism evidence="6 7">
    <name type="scientific">Actinospica durhamensis</name>
    <dbReference type="NCBI Taxonomy" id="1508375"/>
    <lineage>
        <taxon>Bacteria</taxon>
        <taxon>Bacillati</taxon>
        <taxon>Actinomycetota</taxon>
        <taxon>Actinomycetes</taxon>
        <taxon>Catenulisporales</taxon>
        <taxon>Actinospicaceae</taxon>
        <taxon>Actinospica</taxon>
    </lineage>
</organism>
<dbReference type="SMART" id="SM00382">
    <property type="entry name" value="AAA"/>
    <property type="match status" value="1"/>
</dbReference>
<dbReference type="InterPro" id="IPR017871">
    <property type="entry name" value="ABC_transporter-like_CS"/>
</dbReference>
<dbReference type="PANTHER" id="PTHR43335">
    <property type="entry name" value="ABC TRANSPORTER, ATP-BINDING PROTEIN"/>
    <property type="match status" value="1"/>
</dbReference>
<dbReference type="SUPFAM" id="SSF52540">
    <property type="entry name" value="P-loop containing nucleoside triphosphate hydrolases"/>
    <property type="match status" value="1"/>
</dbReference>
<evidence type="ECO:0000313" key="7">
    <source>
        <dbReference type="Proteomes" id="UP000675781"/>
    </source>
</evidence>
<evidence type="ECO:0000256" key="4">
    <source>
        <dbReference type="ARBA" id="ARBA00022840"/>
    </source>
</evidence>
<evidence type="ECO:0000259" key="5">
    <source>
        <dbReference type="PROSITE" id="PS50893"/>
    </source>
</evidence>
<dbReference type="Pfam" id="PF00005">
    <property type="entry name" value="ABC_tran"/>
    <property type="match status" value="1"/>
</dbReference>
<dbReference type="Proteomes" id="UP000675781">
    <property type="component" value="Unassembled WGS sequence"/>
</dbReference>
<dbReference type="AlphaFoldDB" id="A0A941IRL9"/>
<evidence type="ECO:0000256" key="1">
    <source>
        <dbReference type="ARBA" id="ARBA00005417"/>
    </source>
</evidence>
<keyword evidence="2" id="KW-0813">Transport</keyword>
<evidence type="ECO:0000256" key="3">
    <source>
        <dbReference type="ARBA" id="ARBA00022741"/>
    </source>
</evidence>